<dbReference type="PANTHER" id="PTHR37017:SF11">
    <property type="entry name" value="ESTERASE_LIPASE_THIOESTERASE DOMAIN-CONTAINING PROTEIN"/>
    <property type="match status" value="1"/>
</dbReference>
<sequence length="238" mass="24599">MDSAAKPTIVLVHGAFAESSSWNGVIAALLDDGHPVIAVANPLRGVAFDADYLRGVLAGIDGDVICVGHSYGGIVITNGAAGNGNVKALVYIGAFAPDRGESAADLANRYEGSTLGETLAPVKLPDGGTDLYIRQDRYHAQFAADSPAREAAVMAVTQRPIVESALAEPSGEPAWKTIPSWFLIGGKDKNIPAAAQRFMAERAGSRRTVELPEGSHSVGIPEAAAVADLVREAAASTP</sequence>
<dbReference type="EMBL" id="JAGEOK010000047">
    <property type="protein sequence ID" value="MBO2444485.1"/>
    <property type="molecule type" value="Genomic_DNA"/>
</dbReference>
<gene>
    <name evidence="2" type="ORF">J4557_43905</name>
</gene>
<accession>A0ABS3REF4</accession>
<dbReference type="InterPro" id="IPR029058">
    <property type="entry name" value="AB_hydrolase_fold"/>
</dbReference>
<organism evidence="2 3">
    <name type="scientific">Actinomadura nitritigenes</name>
    <dbReference type="NCBI Taxonomy" id="134602"/>
    <lineage>
        <taxon>Bacteria</taxon>
        <taxon>Bacillati</taxon>
        <taxon>Actinomycetota</taxon>
        <taxon>Actinomycetes</taxon>
        <taxon>Streptosporangiales</taxon>
        <taxon>Thermomonosporaceae</taxon>
        <taxon>Actinomadura</taxon>
    </lineage>
</organism>
<keyword evidence="3" id="KW-1185">Reference proteome</keyword>
<proteinExistence type="predicted"/>
<dbReference type="Gene3D" id="3.40.50.1820">
    <property type="entry name" value="alpha/beta hydrolase"/>
    <property type="match status" value="1"/>
</dbReference>
<feature type="domain" description="AB hydrolase-1" evidence="1">
    <location>
        <begin position="9"/>
        <end position="228"/>
    </location>
</feature>
<reference evidence="2 3" key="1">
    <citation type="submission" date="2021-03" db="EMBL/GenBank/DDBJ databases">
        <authorList>
            <person name="Kanchanasin P."/>
            <person name="Saeng-In P."/>
            <person name="Phongsopitanun W."/>
            <person name="Yuki M."/>
            <person name="Kudo T."/>
            <person name="Ohkuma M."/>
            <person name="Tanasupawat S."/>
        </authorList>
    </citation>
    <scope>NUCLEOTIDE SEQUENCE [LARGE SCALE GENOMIC DNA]</scope>
    <source>
        <strain evidence="2 3">L46</strain>
    </source>
</reference>
<dbReference type="Pfam" id="PF12697">
    <property type="entry name" value="Abhydrolase_6"/>
    <property type="match status" value="1"/>
</dbReference>
<keyword evidence="2" id="KW-0378">Hydrolase</keyword>
<dbReference type="SUPFAM" id="SSF53474">
    <property type="entry name" value="alpha/beta-Hydrolases"/>
    <property type="match status" value="1"/>
</dbReference>
<evidence type="ECO:0000259" key="1">
    <source>
        <dbReference type="Pfam" id="PF12697"/>
    </source>
</evidence>
<evidence type="ECO:0000313" key="3">
    <source>
        <dbReference type="Proteomes" id="UP000666915"/>
    </source>
</evidence>
<protein>
    <submittedName>
        <fullName evidence="2">Alpha/beta hydrolase</fullName>
    </submittedName>
</protein>
<name>A0ABS3REF4_9ACTN</name>
<dbReference type="InterPro" id="IPR052897">
    <property type="entry name" value="Sec-Metab_Biosynth_Hydrolase"/>
</dbReference>
<dbReference type="Proteomes" id="UP000666915">
    <property type="component" value="Unassembled WGS sequence"/>
</dbReference>
<comment type="caution">
    <text evidence="2">The sequence shown here is derived from an EMBL/GenBank/DDBJ whole genome shotgun (WGS) entry which is preliminary data.</text>
</comment>
<dbReference type="InterPro" id="IPR000073">
    <property type="entry name" value="AB_hydrolase_1"/>
</dbReference>
<dbReference type="PANTHER" id="PTHR37017">
    <property type="entry name" value="AB HYDROLASE-1 DOMAIN-CONTAINING PROTEIN-RELATED"/>
    <property type="match status" value="1"/>
</dbReference>
<dbReference type="GO" id="GO:0016787">
    <property type="term" value="F:hydrolase activity"/>
    <property type="evidence" value="ECO:0007669"/>
    <property type="project" value="UniProtKB-KW"/>
</dbReference>
<evidence type="ECO:0000313" key="2">
    <source>
        <dbReference type="EMBL" id="MBO2444485.1"/>
    </source>
</evidence>